<dbReference type="EMBL" id="QGDI01000001">
    <property type="protein sequence ID" value="PWJ15513.1"/>
    <property type="molecule type" value="Genomic_DNA"/>
</dbReference>
<keyword evidence="3" id="KW-0808">Transferase</keyword>
<dbReference type="Gene3D" id="3.40.50.150">
    <property type="entry name" value="Vaccinia Virus protein VP39"/>
    <property type="match status" value="2"/>
</dbReference>
<dbReference type="GO" id="GO:0008757">
    <property type="term" value="F:S-adenosylmethionine-dependent methyltransferase activity"/>
    <property type="evidence" value="ECO:0007669"/>
    <property type="project" value="InterPro"/>
</dbReference>
<keyword evidence="3" id="KW-0830">Ubiquinone</keyword>
<evidence type="ECO:0000313" key="4">
    <source>
        <dbReference type="Proteomes" id="UP000245720"/>
    </source>
</evidence>
<feature type="domain" description="Methyltransferase" evidence="2">
    <location>
        <begin position="278"/>
        <end position="370"/>
    </location>
</feature>
<name>A0A315Y6D0_RUMFL</name>
<proteinExistence type="predicted"/>
<dbReference type="STRING" id="1265.SAMN02910280_1484"/>
<evidence type="ECO:0000259" key="1">
    <source>
        <dbReference type="Pfam" id="PF08241"/>
    </source>
</evidence>
<feature type="domain" description="Methyltransferase type 11" evidence="1">
    <location>
        <begin position="52"/>
        <end position="146"/>
    </location>
</feature>
<dbReference type="InterPro" id="IPR041698">
    <property type="entry name" value="Methyltransf_25"/>
</dbReference>
<dbReference type="RefSeq" id="WP_347504344.1">
    <property type="nucleotide sequence ID" value="NZ_QGDI01000001.1"/>
</dbReference>
<keyword evidence="3" id="KW-0489">Methyltransferase</keyword>
<dbReference type="GO" id="GO:0032259">
    <property type="term" value="P:methylation"/>
    <property type="evidence" value="ECO:0007669"/>
    <property type="project" value="UniProtKB-KW"/>
</dbReference>
<dbReference type="PANTHER" id="PTHR43591">
    <property type="entry name" value="METHYLTRANSFERASE"/>
    <property type="match status" value="1"/>
</dbReference>
<dbReference type="InterPro" id="IPR029063">
    <property type="entry name" value="SAM-dependent_MTases_sf"/>
</dbReference>
<dbReference type="SUPFAM" id="SSF53335">
    <property type="entry name" value="S-adenosyl-L-methionine-dependent methyltransferases"/>
    <property type="match status" value="2"/>
</dbReference>
<dbReference type="Proteomes" id="UP000245720">
    <property type="component" value="Unassembled WGS sequence"/>
</dbReference>
<accession>A0A315Y6D0</accession>
<dbReference type="Pfam" id="PF08241">
    <property type="entry name" value="Methyltransf_11"/>
    <property type="match status" value="1"/>
</dbReference>
<dbReference type="AlphaFoldDB" id="A0A315Y6D0"/>
<dbReference type="CDD" id="cd02440">
    <property type="entry name" value="AdoMet_MTases"/>
    <property type="match status" value="2"/>
</dbReference>
<evidence type="ECO:0000313" key="3">
    <source>
        <dbReference type="EMBL" id="PWJ15513.1"/>
    </source>
</evidence>
<dbReference type="InterPro" id="IPR013216">
    <property type="entry name" value="Methyltransf_11"/>
</dbReference>
<dbReference type="Pfam" id="PF13649">
    <property type="entry name" value="Methyltransf_25"/>
    <property type="match status" value="1"/>
</dbReference>
<gene>
    <name evidence="3" type="ORF">IE37_00414</name>
</gene>
<organism evidence="3 4">
    <name type="scientific">Ruminococcus flavefaciens</name>
    <dbReference type="NCBI Taxonomy" id="1265"/>
    <lineage>
        <taxon>Bacteria</taxon>
        <taxon>Bacillati</taxon>
        <taxon>Bacillota</taxon>
        <taxon>Clostridia</taxon>
        <taxon>Eubacteriales</taxon>
        <taxon>Oscillospiraceae</taxon>
        <taxon>Ruminococcus</taxon>
    </lineage>
</organism>
<comment type="caution">
    <text evidence="3">The sequence shown here is derived from an EMBL/GenBank/DDBJ whole genome shotgun (WGS) entry which is preliminary data.</text>
</comment>
<evidence type="ECO:0000259" key="2">
    <source>
        <dbReference type="Pfam" id="PF13649"/>
    </source>
</evidence>
<sequence length="436" mass="49796">MNAKEYKDLSVKEFTKAAEVYESDEAGIYKLCKQDYPDVLAELEKEPFTDLLDCGCGTGPMLTLLNKKYPDKHYTGIDLTPKMIEVAKRKNMKNVELVVGDCEKLPFADNSFDVVICCESFHHYPDPQSFFNSVSRVLRPNGRLVLRDMTMDSAAIRWLCNNVEIPLAHLIGKGDFRIYGREDIRKLCNNAGLHMESFEKRGFCRLHCVVRKSAESAEQYTNITSSYRQSRDIYDDVLTQDKWWSKLYIRLFWSGVDDNMIAEKVLSFIPDDLSGKLLDVPAGTAVFTHKKYSAMQSADITCLDYSEDMLSQARERLGSLENVKLSQGDVGKLPYENGTFDIVLSMNGFHAFPDKKAAFRETFRVLKKGGKFIACFYIRGESKVTDSLVRNILAKKGWFTPPFDTAKMLKKRLEKAYDLTDFIVEGSMVYFCAVKR</sequence>
<protein>
    <submittedName>
        <fullName evidence="3">Ubiquinone/menaquinone biosynthesis C-methylase UbiE</fullName>
    </submittedName>
</protein>
<reference evidence="3 4" key="1">
    <citation type="submission" date="2018-05" db="EMBL/GenBank/DDBJ databases">
        <title>The Hungate 1000. A catalogue of reference genomes from the rumen microbiome.</title>
        <authorList>
            <person name="Kelly W."/>
        </authorList>
    </citation>
    <scope>NUCLEOTIDE SEQUENCE [LARGE SCALE GENOMIC DNA]</scope>
    <source>
        <strain evidence="3 4">SAb67</strain>
    </source>
</reference>